<dbReference type="EMBL" id="JANEYF010002643">
    <property type="protein sequence ID" value="KAJ8943872.1"/>
    <property type="molecule type" value="Genomic_DNA"/>
</dbReference>
<proteinExistence type="predicted"/>
<dbReference type="Proteomes" id="UP001162156">
    <property type="component" value="Unassembled WGS sequence"/>
</dbReference>
<evidence type="ECO:0000313" key="2">
    <source>
        <dbReference type="Proteomes" id="UP001162156"/>
    </source>
</evidence>
<protein>
    <recommendedName>
        <fullName evidence="3">Macroglobulin domain-containing protein</fullName>
    </recommendedName>
</protein>
<comment type="caution">
    <text evidence="1">The sequence shown here is derived from an EMBL/GenBank/DDBJ whole genome shotgun (WGS) entry which is preliminary data.</text>
</comment>
<name>A0AAV8XZF9_9CUCU</name>
<gene>
    <name evidence="1" type="ORF">NQ314_009642</name>
</gene>
<accession>A0AAV8XZF9</accession>
<keyword evidence="2" id="KW-1185">Reference proteome</keyword>
<evidence type="ECO:0000313" key="1">
    <source>
        <dbReference type="EMBL" id="KAJ8943872.1"/>
    </source>
</evidence>
<reference evidence="1" key="1">
    <citation type="journal article" date="2023" name="Insect Mol. Biol.">
        <title>Genome sequencing provides insights into the evolution of gene families encoding plant cell wall-degrading enzymes in longhorned beetles.</title>
        <authorList>
            <person name="Shin N.R."/>
            <person name="Okamura Y."/>
            <person name="Kirsch R."/>
            <person name="Pauchet Y."/>
        </authorList>
    </citation>
    <scope>NUCLEOTIDE SEQUENCE</scope>
    <source>
        <strain evidence="1">RBIC_L_NR</strain>
    </source>
</reference>
<dbReference type="AlphaFoldDB" id="A0AAV8XZF9"/>
<sequence>MIVGDLEDGAYKLVVRGSGGMDFITDYPMEFIDKSYSVFIQTDRQVYQPGTKIMFRTIVLNSQLKPAAEVRNEPLHIHISVNKFITIAERKVYFVV</sequence>
<organism evidence="1 2">
    <name type="scientific">Rhamnusium bicolor</name>
    <dbReference type="NCBI Taxonomy" id="1586634"/>
    <lineage>
        <taxon>Eukaryota</taxon>
        <taxon>Metazoa</taxon>
        <taxon>Ecdysozoa</taxon>
        <taxon>Arthropoda</taxon>
        <taxon>Hexapoda</taxon>
        <taxon>Insecta</taxon>
        <taxon>Pterygota</taxon>
        <taxon>Neoptera</taxon>
        <taxon>Endopterygota</taxon>
        <taxon>Coleoptera</taxon>
        <taxon>Polyphaga</taxon>
        <taxon>Cucujiformia</taxon>
        <taxon>Chrysomeloidea</taxon>
        <taxon>Cerambycidae</taxon>
        <taxon>Lepturinae</taxon>
        <taxon>Rhagiini</taxon>
        <taxon>Rhamnusium</taxon>
    </lineage>
</organism>
<dbReference type="Gene3D" id="2.60.40.1930">
    <property type="match status" value="1"/>
</dbReference>
<evidence type="ECO:0008006" key="3">
    <source>
        <dbReference type="Google" id="ProtNLM"/>
    </source>
</evidence>